<evidence type="ECO:0000313" key="3">
    <source>
        <dbReference type="Proteomes" id="UP000005017"/>
    </source>
</evidence>
<dbReference type="SUPFAM" id="SSF56037">
    <property type="entry name" value="PheT/TilS domain"/>
    <property type="match status" value="1"/>
</dbReference>
<dbReference type="EMBL" id="ADFR01000016">
    <property type="protein sequence ID" value="EFC05111.1"/>
    <property type="molecule type" value="Genomic_DNA"/>
</dbReference>
<comment type="caution">
    <text evidence="2">The sequence shown here is derived from an EMBL/GenBank/DDBJ whole genome shotgun (WGS) entry which is preliminary data.</text>
</comment>
<reference evidence="3" key="1">
    <citation type="submission" date="2009-12" db="EMBL/GenBank/DDBJ databases">
        <title>Sequence of Clostridiales genomosp. BVAB3 str. UPII9-5.</title>
        <authorList>
            <person name="Madupu R."/>
            <person name="Durkin A.S."/>
            <person name="Torralba M."/>
            <person name="Methe B."/>
            <person name="Sutton G.G."/>
            <person name="Strausberg R.L."/>
            <person name="Nelson K.E."/>
        </authorList>
    </citation>
    <scope>NUCLEOTIDE SEQUENCE [LARGE SCALE GENOMIC DNA]</scope>
    <source>
        <strain evidence="3">W1219</strain>
    </source>
</reference>
<dbReference type="STRING" id="679192.HMPREF9013_0389"/>
<evidence type="ECO:0000259" key="1">
    <source>
        <dbReference type="SMART" id="SM00873"/>
    </source>
</evidence>
<dbReference type="SMART" id="SM00873">
    <property type="entry name" value="B3_4"/>
    <property type="match status" value="1"/>
</dbReference>
<dbReference type="InterPro" id="IPR020825">
    <property type="entry name" value="Phe-tRNA_synthase-like_B3/B4"/>
</dbReference>
<name>D2MQ42_9FIRM</name>
<protein>
    <recommendedName>
        <fullName evidence="1">B3/B4 tRNA-binding domain-containing protein</fullName>
    </recommendedName>
</protein>
<dbReference type="InterPro" id="IPR005146">
    <property type="entry name" value="B3/B4_tRNA-bd"/>
</dbReference>
<dbReference type="Proteomes" id="UP000005017">
    <property type="component" value="Unassembled WGS sequence"/>
</dbReference>
<gene>
    <name evidence="2" type="ORF">HMPREF9013_0389</name>
</gene>
<proteinExistence type="predicted"/>
<dbReference type="Gene3D" id="3.50.40.10">
    <property type="entry name" value="Phenylalanyl-trna Synthetase, Chain B, domain 3"/>
    <property type="match status" value="1"/>
</dbReference>
<accession>D2MQ42</accession>
<dbReference type="Pfam" id="PF03483">
    <property type="entry name" value="B3_4"/>
    <property type="match status" value="1"/>
</dbReference>
<sequence>MKGFQVKKMNIIVDQSMKELGVSSVVVAYAKNVDPKAQFSDSFLQKQAEIEKWALEVDINEVIQHPNVQGYISLMQKVGRSIKKNPPTIPSFVRNIQHRGGMPHINTIVDIYNVESLRSLIAIGGHDFDKIQEPLIFTVSQKEDEFYPILSTPKHVAKTDYVYKDAKGILAWMGVRDGENYKFDDHTKNAIFIVQGNGVLDVHSRIQALKNLEEDLRSCMPNLEFSIEVIEAN</sequence>
<dbReference type="AlphaFoldDB" id="D2MQ42"/>
<dbReference type="GO" id="GO:0004826">
    <property type="term" value="F:phenylalanine-tRNA ligase activity"/>
    <property type="evidence" value="ECO:0007669"/>
    <property type="project" value="InterPro"/>
</dbReference>
<dbReference type="eggNOG" id="COG3382">
    <property type="taxonomic scope" value="Bacteria"/>
</dbReference>
<dbReference type="PANTHER" id="PTHR39209:SF2">
    <property type="entry name" value="CYTOPLASMIC PROTEIN"/>
    <property type="match status" value="1"/>
</dbReference>
<keyword evidence="3" id="KW-1185">Reference proteome</keyword>
<dbReference type="PANTHER" id="PTHR39209">
    <property type="match status" value="1"/>
</dbReference>
<evidence type="ECO:0000313" key="2">
    <source>
        <dbReference type="EMBL" id="EFC05111.1"/>
    </source>
</evidence>
<feature type="domain" description="B3/B4 tRNA-binding" evidence="1">
    <location>
        <begin position="70"/>
        <end position="214"/>
    </location>
</feature>
<dbReference type="GO" id="GO:0003723">
    <property type="term" value="F:RNA binding"/>
    <property type="evidence" value="ECO:0007669"/>
    <property type="project" value="InterPro"/>
</dbReference>
<organism evidence="2 3">
    <name type="scientific">Bulleidia extructa W1219</name>
    <dbReference type="NCBI Taxonomy" id="679192"/>
    <lineage>
        <taxon>Bacteria</taxon>
        <taxon>Bacillati</taxon>
        <taxon>Bacillota</taxon>
        <taxon>Erysipelotrichia</taxon>
        <taxon>Erysipelotrichales</taxon>
        <taxon>Erysipelotrichaceae</taxon>
        <taxon>Bulleidia</taxon>
    </lineage>
</organism>